<evidence type="ECO:0000313" key="4">
    <source>
        <dbReference type="Proteomes" id="UP000234190"/>
    </source>
</evidence>
<gene>
    <name evidence="3" type="ORF">CR159_01025</name>
</gene>
<dbReference type="InterPro" id="IPR003806">
    <property type="entry name" value="ATP-grasp_PylC-type"/>
</dbReference>
<evidence type="ECO:0000259" key="2">
    <source>
        <dbReference type="PROSITE" id="PS50975"/>
    </source>
</evidence>
<dbReference type="InterPro" id="IPR024710">
    <property type="entry name" value="MfnD"/>
</dbReference>
<sequence>MATVASERNPGLHRENLHFEHTRAVGPCVATPGVAASVGNGASSSSGFRGDIMLRSLLADITSIDAVDVLTLQDSASRTLRLSSRSSLQSVQSEEIIDAIDHCIDQADAVWPLAPESNGLLEAISERTIQRNKILLGSTGGAVRATTSKYSTALALHANDVPVVPTYRAQMPLPPDSQGWVVKPDDGAGCSDTHIFLHSKAAVEWVAAREHGDYVLQPYITGRPCSLSLLCRDGEVLLMACNDQRVAVSDNQFHYMGSIVNSFDDADGKLKSLALRVLATIPGLWGYVGIDFIVTEQGPVVLEVNPRMTVSHVGLHASLGVNPIQIMLDSINDNKRSIPIRSRNRQISVDIGARQSNRHVVE</sequence>
<organism evidence="3 4">
    <name type="scientific">Pollutimonas subterranea</name>
    <dbReference type="NCBI Taxonomy" id="2045210"/>
    <lineage>
        <taxon>Bacteria</taxon>
        <taxon>Pseudomonadati</taxon>
        <taxon>Pseudomonadota</taxon>
        <taxon>Betaproteobacteria</taxon>
        <taxon>Burkholderiales</taxon>
        <taxon>Alcaligenaceae</taxon>
        <taxon>Pollutimonas</taxon>
    </lineage>
</organism>
<dbReference type="InterPro" id="IPR040803">
    <property type="entry name" value="MfnD_preATP-grasp"/>
</dbReference>
<dbReference type="AlphaFoldDB" id="A0A2N4U9E6"/>
<dbReference type="PIRSF" id="PIRSF016766">
    <property type="entry name" value="UCP016766_ATPgrasp"/>
    <property type="match status" value="1"/>
</dbReference>
<accession>A0A2N4U9E6</accession>
<dbReference type="Gene3D" id="3.30.470.20">
    <property type="entry name" value="ATP-grasp fold, B domain"/>
    <property type="match status" value="1"/>
</dbReference>
<evidence type="ECO:0000256" key="1">
    <source>
        <dbReference type="PROSITE-ProRule" id="PRU00409"/>
    </source>
</evidence>
<dbReference type="EMBL" id="PDNW01000001">
    <property type="protein sequence ID" value="PLC51644.1"/>
    <property type="molecule type" value="Genomic_DNA"/>
</dbReference>
<evidence type="ECO:0000313" key="3">
    <source>
        <dbReference type="EMBL" id="PLC51644.1"/>
    </source>
</evidence>
<dbReference type="Proteomes" id="UP000234190">
    <property type="component" value="Unassembled WGS sequence"/>
</dbReference>
<dbReference type="InterPro" id="IPR011761">
    <property type="entry name" value="ATP-grasp"/>
</dbReference>
<dbReference type="RefSeq" id="WP_102072135.1">
    <property type="nucleotide sequence ID" value="NZ_PDNW01000001.1"/>
</dbReference>
<name>A0A2N4U9E6_9BURK</name>
<dbReference type="PROSITE" id="PS50975">
    <property type="entry name" value="ATP_GRASP"/>
    <property type="match status" value="1"/>
</dbReference>
<keyword evidence="1" id="KW-0547">Nucleotide-binding</keyword>
<dbReference type="GO" id="GO:0046872">
    <property type="term" value="F:metal ion binding"/>
    <property type="evidence" value="ECO:0007669"/>
    <property type="project" value="InterPro"/>
</dbReference>
<dbReference type="PROSITE" id="PS00867">
    <property type="entry name" value="CPSASE_2"/>
    <property type="match status" value="1"/>
</dbReference>
<feature type="domain" description="ATP-grasp" evidence="2">
    <location>
        <begin position="153"/>
        <end position="332"/>
    </location>
</feature>
<reference evidence="3 4" key="1">
    <citation type="submission" date="2017-10" db="EMBL/GenBank/DDBJ databases">
        <title>Two draft genome sequences of Pusillimonas sp. strains isolated from a nitrate- and radionuclide-contaminated groundwater in Russia.</title>
        <authorList>
            <person name="Grouzdev D.S."/>
            <person name="Tourova T.P."/>
            <person name="Goeva M.A."/>
            <person name="Babich T.L."/>
            <person name="Sokolova D.S."/>
            <person name="Abdullin R."/>
            <person name="Poltaraus A.B."/>
            <person name="Toshchakov S.V."/>
            <person name="Nazina T.N."/>
        </authorList>
    </citation>
    <scope>NUCLEOTIDE SEQUENCE [LARGE SCALE GENOMIC DNA]</scope>
    <source>
        <strain evidence="3 4">JR1/69-3-13</strain>
    </source>
</reference>
<keyword evidence="4" id="KW-1185">Reference proteome</keyword>
<protein>
    <recommendedName>
        <fullName evidence="2">ATP-grasp domain-containing protein</fullName>
    </recommendedName>
</protein>
<dbReference type="Pfam" id="PF02655">
    <property type="entry name" value="ATP-grasp_3"/>
    <property type="match status" value="1"/>
</dbReference>
<dbReference type="GO" id="GO:0005524">
    <property type="term" value="F:ATP binding"/>
    <property type="evidence" value="ECO:0007669"/>
    <property type="project" value="UniProtKB-UniRule"/>
</dbReference>
<comment type="caution">
    <text evidence="3">The sequence shown here is derived from an EMBL/GenBank/DDBJ whole genome shotgun (WGS) entry which is preliminary data.</text>
</comment>
<dbReference type="OrthoDB" id="271331at2"/>
<dbReference type="SUPFAM" id="SSF56059">
    <property type="entry name" value="Glutathione synthetase ATP-binding domain-like"/>
    <property type="match status" value="1"/>
</dbReference>
<dbReference type="Gene3D" id="3.40.50.11770">
    <property type="match status" value="1"/>
</dbReference>
<dbReference type="InterPro" id="IPR005479">
    <property type="entry name" value="CPAse_ATP-bd"/>
</dbReference>
<dbReference type="Gene3D" id="2.30.36.100">
    <property type="match status" value="1"/>
</dbReference>
<keyword evidence="1" id="KW-0067">ATP-binding</keyword>
<proteinExistence type="predicted"/>
<dbReference type="Pfam" id="PF18301">
    <property type="entry name" value="preATP-grasp_3"/>
    <property type="match status" value="1"/>
</dbReference>